<gene>
    <name evidence="3" type="ORF">ACFPOH_01600</name>
</gene>
<evidence type="ECO:0000256" key="1">
    <source>
        <dbReference type="ARBA" id="ARBA00023125"/>
    </source>
</evidence>
<dbReference type="InterPro" id="IPR000551">
    <property type="entry name" value="MerR-type_HTH_dom"/>
</dbReference>
<dbReference type="Gene3D" id="6.10.250.360">
    <property type="match status" value="1"/>
</dbReference>
<organism evidence="3 4">
    <name type="scientific">Ureibacillus suwonensis</name>
    <dbReference type="NCBI Taxonomy" id="313007"/>
    <lineage>
        <taxon>Bacteria</taxon>
        <taxon>Bacillati</taxon>
        <taxon>Bacillota</taxon>
        <taxon>Bacilli</taxon>
        <taxon>Bacillales</taxon>
        <taxon>Caryophanaceae</taxon>
        <taxon>Ureibacillus</taxon>
    </lineage>
</organism>
<proteinExistence type="predicted"/>
<dbReference type="CDD" id="cd01106">
    <property type="entry name" value="HTH_TipAL-Mta"/>
    <property type="match status" value="1"/>
</dbReference>
<dbReference type="InterPro" id="IPR009061">
    <property type="entry name" value="DNA-bd_dom_put_sf"/>
</dbReference>
<dbReference type="SUPFAM" id="SSF46955">
    <property type="entry name" value="Putative DNA-binding domain"/>
    <property type="match status" value="1"/>
</dbReference>
<dbReference type="PROSITE" id="PS50937">
    <property type="entry name" value="HTH_MERR_2"/>
    <property type="match status" value="1"/>
</dbReference>
<protein>
    <submittedName>
        <fullName evidence="3">MerR family transcriptional regulator</fullName>
    </submittedName>
</protein>
<evidence type="ECO:0000313" key="3">
    <source>
        <dbReference type="EMBL" id="MFC5540490.1"/>
    </source>
</evidence>
<dbReference type="PANTHER" id="PTHR30204:SF96">
    <property type="entry name" value="CHROMOSOME-ANCHORING PROTEIN RACA"/>
    <property type="match status" value="1"/>
</dbReference>
<dbReference type="Proteomes" id="UP001595978">
    <property type="component" value="Unassembled WGS sequence"/>
</dbReference>
<reference evidence="4" key="1">
    <citation type="journal article" date="2019" name="Int. J. Syst. Evol. Microbiol.">
        <title>The Global Catalogue of Microorganisms (GCM) 10K type strain sequencing project: providing services to taxonomists for standard genome sequencing and annotation.</title>
        <authorList>
            <consortium name="The Broad Institute Genomics Platform"/>
            <consortium name="The Broad Institute Genome Sequencing Center for Infectious Disease"/>
            <person name="Wu L."/>
            <person name="Ma J."/>
        </authorList>
    </citation>
    <scope>NUCLEOTIDE SEQUENCE [LARGE SCALE GENOMIC DNA]</scope>
    <source>
        <strain evidence="4">CCUG 56331</strain>
    </source>
</reference>
<comment type="caution">
    <text evidence="3">The sequence shown here is derived from an EMBL/GenBank/DDBJ whole genome shotgun (WGS) entry which is preliminary data.</text>
</comment>
<dbReference type="PANTHER" id="PTHR30204">
    <property type="entry name" value="REDOX-CYCLING DRUG-SENSING TRANSCRIPTIONAL ACTIVATOR SOXR"/>
    <property type="match status" value="1"/>
</dbReference>
<sequence>MMKEQMSIGEFSRIARVSPRTLRFYEEQGLLKPSYISDSGRRYYRPDDLIPLQQIIAYKYLGFSLKDIKAIMSGQAGDSNALLRSLRMQKQALEHKQQHIQQILKAIDHATAVLEAEHRIDPQVISFLIHSIVTEQQQMEWMSDWFPEPLIQRIKENFADESKERDWNMRSTLLLQDLKQALRNHRPDSEEVQQLIEQFMALANELMGDNWYFMNEYADHLENIELPAAIGTPFTEEEEKWFAEAFEYYSIKKGLFSDGHRESE</sequence>
<name>A0ABW0RAR3_9BACL</name>
<feature type="domain" description="HTH merR-type" evidence="2">
    <location>
        <begin position="5"/>
        <end position="74"/>
    </location>
</feature>
<evidence type="ECO:0000313" key="4">
    <source>
        <dbReference type="Proteomes" id="UP001595978"/>
    </source>
</evidence>
<evidence type="ECO:0000259" key="2">
    <source>
        <dbReference type="PROSITE" id="PS50937"/>
    </source>
</evidence>
<dbReference type="EMBL" id="JBHSNQ010000016">
    <property type="protein sequence ID" value="MFC5540490.1"/>
    <property type="molecule type" value="Genomic_DNA"/>
</dbReference>
<keyword evidence="4" id="KW-1185">Reference proteome</keyword>
<dbReference type="Pfam" id="PF13411">
    <property type="entry name" value="MerR_1"/>
    <property type="match status" value="1"/>
</dbReference>
<dbReference type="PROSITE" id="PS00552">
    <property type="entry name" value="HTH_MERR_1"/>
    <property type="match status" value="1"/>
</dbReference>
<dbReference type="SMART" id="SM00422">
    <property type="entry name" value="HTH_MERR"/>
    <property type="match status" value="1"/>
</dbReference>
<dbReference type="RefSeq" id="WP_390308688.1">
    <property type="nucleotide sequence ID" value="NZ_JBHSNQ010000016.1"/>
</dbReference>
<accession>A0ABW0RAR3</accession>
<dbReference type="InterPro" id="IPR047057">
    <property type="entry name" value="MerR_fam"/>
</dbReference>
<keyword evidence="1" id="KW-0238">DNA-binding</keyword>
<dbReference type="Gene3D" id="1.10.1660.10">
    <property type="match status" value="1"/>
</dbReference>